<dbReference type="Pfam" id="PF01797">
    <property type="entry name" value="Y1_Tnp"/>
    <property type="match status" value="1"/>
</dbReference>
<sequence length="226" mass="26988">MPRKNSLKVYVKDGYYHIYNRGVEKRTIFENSQDYKVFLKYLKFSLSSLPKREDLLKEFTLQGLPFKGIPRLPKNFYSKIELIAYCLMPNHFHLLLKQNDEDSLKSFMTSLLTRYVMYFNKKYDRVGGLFQGVYKAVLITEDVYLLHLSRYIHLNPSEHTNDLKKAYSSYAEYLGLRKTKWVKPEIIRKFFDKQVIPEIQKISSYKNFVEKYKKDSKEVLGQITLE</sequence>
<dbReference type="Gene3D" id="3.30.70.1290">
    <property type="entry name" value="Transposase IS200-like"/>
    <property type="match status" value="1"/>
</dbReference>
<dbReference type="SMART" id="SM01321">
    <property type="entry name" value="Y1_Tnp"/>
    <property type="match status" value="1"/>
</dbReference>
<dbReference type="GO" id="GO:0006313">
    <property type="term" value="P:DNA transposition"/>
    <property type="evidence" value="ECO:0007669"/>
    <property type="project" value="InterPro"/>
</dbReference>
<dbReference type="InterPro" id="IPR002686">
    <property type="entry name" value="Transposase_17"/>
</dbReference>
<protein>
    <recommendedName>
        <fullName evidence="1">Transposase IS200-like domain-containing protein</fullName>
    </recommendedName>
</protein>
<gene>
    <name evidence="2" type="ORF">A3A75_02055</name>
</gene>
<evidence type="ECO:0000313" key="3">
    <source>
        <dbReference type="Proteomes" id="UP000179018"/>
    </source>
</evidence>
<dbReference type="STRING" id="1802516.A3A75_02055"/>
<dbReference type="EMBL" id="MGHC01000017">
    <property type="protein sequence ID" value="OGM59718.1"/>
    <property type="molecule type" value="Genomic_DNA"/>
</dbReference>
<dbReference type="InterPro" id="IPR036515">
    <property type="entry name" value="Transposase_17_sf"/>
</dbReference>
<proteinExistence type="predicted"/>
<dbReference type="PANTHER" id="PTHR34322:SF2">
    <property type="entry name" value="TRANSPOSASE IS200-LIKE DOMAIN-CONTAINING PROTEIN"/>
    <property type="match status" value="1"/>
</dbReference>
<name>A0A1F8B8P5_9BACT</name>
<dbReference type="PANTHER" id="PTHR34322">
    <property type="entry name" value="TRANSPOSASE, Y1_TNP DOMAIN-CONTAINING"/>
    <property type="match status" value="1"/>
</dbReference>
<dbReference type="SUPFAM" id="SSF143422">
    <property type="entry name" value="Transposase IS200-like"/>
    <property type="match status" value="1"/>
</dbReference>
<dbReference type="GO" id="GO:0003677">
    <property type="term" value="F:DNA binding"/>
    <property type="evidence" value="ECO:0007669"/>
    <property type="project" value="InterPro"/>
</dbReference>
<feature type="domain" description="Transposase IS200-like" evidence="1">
    <location>
        <begin position="11"/>
        <end position="155"/>
    </location>
</feature>
<comment type="caution">
    <text evidence="2">The sequence shown here is derived from an EMBL/GenBank/DDBJ whole genome shotgun (WGS) entry which is preliminary data.</text>
</comment>
<dbReference type="GO" id="GO:0004803">
    <property type="term" value="F:transposase activity"/>
    <property type="evidence" value="ECO:0007669"/>
    <property type="project" value="InterPro"/>
</dbReference>
<accession>A0A1F8B8P5</accession>
<organism evidence="2 3">
    <name type="scientific">Candidatus Woesebacteria bacterium RIFCSPLOWO2_01_FULL_39_10</name>
    <dbReference type="NCBI Taxonomy" id="1802516"/>
    <lineage>
        <taxon>Bacteria</taxon>
        <taxon>Candidatus Woeseibacteriota</taxon>
    </lineage>
</organism>
<dbReference type="Proteomes" id="UP000179018">
    <property type="component" value="Unassembled WGS sequence"/>
</dbReference>
<dbReference type="AlphaFoldDB" id="A0A1F8B8P5"/>
<evidence type="ECO:0000259" key="1">
    <source>
        <dbReference type="SMART" id="SM01321"/>
    </source>
</evidence>
<reference evidence="2 3" key="1">
    <citation type="journal article" date="2016" name="Nat. Commun.">
        <title>Thousands of microbial genomes shed light on interconnected biogeochemical processes in an aquifer system.</title>
        <authorList>
            <person name="Anantharaman K."/>
            <person name="Brown C.T."/>
            <person name="Hug L.A."/>
            <person name="Sharon I."/>
            <person name="Castelle C.J."/>
            <person name="Probst A.J."/>
            <person name="Thomas B.C."/>
            <person name="Singh A."/>
            <person name="Wilkins M.J."/>
            <person name="Karaoz U."/>
            <person name="Brodie E.L."/>
            <person name="Williams K.H."/>
            <person name="Hubbard S.S."/>
            <person name="Banfield J.F."/>
        </authorList>
    </citation>
    <scope>NUCLEOTIDE SEQUENCE [LARGE SCALE GENOMIC DNA]</scope>
</reference>
<evidence type="ECO:0000313" key="2">
    <source>
        <dbReference type="EMBL" id="OGM59718.1"/>
    </source>
</evidence>